<name>A0A090FHQ4_MESPL</name>
<protein>
    <submittedName>
        <fullName evidence="2">Uncharacterized protein</fullName>
    </submittedName>
</protein>
<evidence type="ECO:0000313" key="2">
    <source>
        <dbReference type="EMBL" id="CDX41184.1"/>
    </source>
</evidence>
<proteinExistence type="predicted"/>
<feature type="region of interest" description="Disordered" evidence="1">
    <location>
        <begin position="154"/>
        <end position="179"/>
    </location>
</feature>
<evidence type="ECO:0000256" key="1">
    <source>
        <dbReference type="SAM" id="MobiDB-lite"/>
    </source>
</evidence>
<organism evidence="2 3">
    <name type="scientific">Mesorhizobium plurifarium</name>
    <dbReference type="NCBI Taxonomy" id="69974"/>
    <lineage>
        <taxon>Bacteria</taxon>
        <taxon>Pseudomonadati</taxon>
        <taxon>Pseudomonadota</taxon>
        <taxon>Alphaproteobacteria</taxon>
        <taxon>Hyphomicrobiales</taxon>
        <taxon>Phyllobacteriaceae</taxon>
        <taxon>Mesorhizobium</taxon>
    </lineage>
</organism>
<evidence type="ECO:0000313" key="3">
    <source>
        <dbReference type="Proteomes" id="UP000046373"/>
    </source>
</evidence>
<gene>
    <name evidence="2" type="ORF">MPLDJ20_320051</name>
</gene>
<dbReference type="AlphaFoldDB" id="A0A090FHQ4"/>
<accession>A0A090FHQ4</accession>
<sequence length="179" mass="20375">MSFVLRQLLDVPGLLVGEELLAVRLGIDVRKSPDWPNVREIFRPCQYSGAARGGFHRWWMDQILELWTKFHPQPPFKLSATDRVAALAAIGYQRLQAIEPTEESPGDRPWLLSVSTDDPFLRLPVDSRYAFTLSSPVAPWLDEPVWCLEQAKRNRTSPLLSQDSRDRIQSPKPLSKGKA</sequence>
<dbReference type="Proteomes" id="UP000046373">
    <property type="component" value="Unassembled WGS sequence"/>
</dbReference>
<reference evidence="2 3" key="1">
    <citation type="submission" date="2014-08" db="EMBL/GenBank/DDBJ databases">
        <authorList>
            <person name="Moulin Lionel"/>
        </authorList>
    </citation>
    <scope>NUCLEOTIDE SEQUENCE [LARGE SCALE GENOMIC DNA]</scope>
</reference>
<dbReference type="EMBL" id="CCNB01000026">
    <property type="protein sequence ID" value="CDX41184.1"/>
    <property type="molecule type" value="Genomic_DNA"/>
</dbReference>